<evidence type="ECO:0000259" key="13">
    <source>
        <dbReference type="PROSITE" id="PS51873"/>
    </source>
</evidence>
<evidence type="ECO:0000256" key="3">
    <source>
        <dbReference type="ARBA" id="ARBA00022679"/>
    </source>
</evidence>
<name>W7U3J7_9STRA</name>
<dbReference type="GO" id="GO:0016567">
    <property type="term" value="P:protein ubiquitination"/>
    <property type="evidence" value="ECO:0007669"/>
    <property type="project" value="InterPro"/>
</dbReference>
<dbReference type="Pfam" id="PF05773">
    <property type="entry name" value="RWD"/>
    <property type="match status" value="1"/>
</dbReference>
<dbReference type="SMART" id="SM00184">
    <property type="entry name" value="RING"/>
    <property type="match status" value="1"/>
</dbReference>
<keyword evidence="15" id="KW-1185">Reference proteome</keyword>
<evidence type="ECO:0000256" key="4">
    <source>
        <dbReference type="ARBA" id="ARBA00022723"/>
    </source>
</evidence>
<dbReference type="CDD" id="cd20341">
    <property type="entry name" value="BRcat_RBR_RNF14"/>
    <property type="match status" value="1"/>
</dbReference>
<feature type="region of interest" description="Disordered" evidence="10">
    <location>
        <begin position="599"/>
        <end position="618"/>
    </location>
</feature>
<dbReference type="InterPro" id="IPR031127">
    <property type="entry name" value="E3_UB_ligase_RBR"/>
</dbReference>
<dbReference type="Gene3D" id="3.10.110.10">
    <property type="entry name" value="Ubiquitin Conjugating Enzyme"/>
    <property type="match status" value="1"/>
</dbReference>
<feature type="compositionally biased region" description="Basic and acidic residues" evidence="10">
    <location>
        <begin position="392"/>
        <end position="409"/>
    </location>
</feature>
<dbReference type="InterPro" id="IPR006575">
    <property type="entry name" value="RWD_dom"/>
</dbReference>
<feature type="domain" description="RWD" evidence="12">
    <location>
        <begin position="13"/>
        <end position="186"/>
    </location>
</feature>
<evidence type="ECO:0000256" key="6">
    <source>
        <dbReference type="ARBA" id="ARBA00022771"/>
    </source>
</evidence>
<evidence type="ECO:0000256" key="7">
    <source>
        <dbReference type="ARBA" id="ARBA00022786"/>
    </source>
</evidence>
<dbReference type="PROSITE" id="PS51873">
    <property type="entry name" value="TRIAD"/>
    <property type="match status" value="1"/>
</dbReference>
<dbReference type="Pfam" id="PF01485">
    <property type="entry name" value="IBR"/>
    <property type="match status" value="1"/>
</dbReference>
<dbReference type="GO" id="GO:0008270">
    <property type="term" value="F:zinc ion binding"/>
    <property type="evidence" value="ECO:0007669"/>
    <property type="project" value="UniProtKB-KW"/>
</dbReference>
<keyword evidence="6 9" id="KW-0863">Zinc-finger</keyword>
<evidence type="ECO:0000313" key="14">
    <source>
        <dbReference type="EMBL" id="EWM27456.1"/>
    </source>
</evidence>
<dbReference type="AlphaFoldDB" id="W7U3J7"/>
<dbReference type="PANTHER" id="PTHR11685">
    <property type="entry name" value="RBR FAMILY RING FINGER AND IBR DOMAIN-CONTAINING"/>
    <property type="match status" value="1"/>
</dbReference>
<evidence type="ECO:0000256" key="8">
    <source>
        <dbReference type="ARBA" id="ARBA00022833"/>
    </source>
</evidence>
<protein>
    <recommendedName>
        <fullName evidence="2">RBR-type E3 ubiquitin transferase</fullName>
        <ecNumber evidence="2">2.3.2.31</ecNumber>
    </recommendedName>
</protein>
<keyword evidence="3" id="KW-0808">Transferase</keyword>
<dbReference type="OrthoDB" id="10009520at2759"/>
<evidence type="ECO:0000256" key="2">
    <source>
        <dbReference type="ARBA" id="ARBA00012251"/>
    </source>
</evidence>
<evidence type="ECO:0000259" key="11">
    <source>
        <dbReference type="PROSITE" id="PS50089"/>
    </source>
</evidence>
<dbReference type="CDD" id="cd23821">
    <property type="entry name" value="RWD_IMPACT"/>
    <property type="match status" value="1"/>
</dbReference>
<dbReference type="Pfam" id="PF26200">
    <property type="entry name" value="Rcat_RNF216"/>
    <property type="match status" value="1"/>
</dbReference>
<evidence type="ECO:0000256" key="10">
    <source>
        <dbReference type="SAM" id="MobiDB-lite"/>
    </source>
</evidence>
<feature type="domain" description="RING-type" evidence="11">
    <location>
        <begin position="290"/>
        <end position="337"/>
    </location>
</feature>
<dbReference type="InterPro" id="IPR013083">
    <property type="entry name" value="Znf_RING/FYVE/PHD"/>
</dbReference>
<feature type="region of interest" description="Disordered" evidence="10">
    <location>
        <begin position="199"/>
        <end position="218"/>
    </location>
</feature>
<dbReference type="InterPro" id="IPR001841">
    <property type="entry name" value="Znf_RING"/>
</dbReference>
<dbReference type="PROSITE" id="PS50908">
    <property type="entry name" value="RWD"/>
    <property type="match status" value="1"/>
</dbReference>
<dbReference type="EMBL" id="AZIL01000442">
    <property type="protein sequence ID" value="EWM27456.1"/>
    <property type="molecule type" value="Genomic_DNA"/>
</dbReference>
<dbReference type="Gene3D" id="3.30.40.10">
    <property type="entry name" value="Zinc/RING finger domain, C3HC4 (zinc finger)"/>
    <property type="match status" value="1"/>
</dbReference>
<feature type="region of interest" description="Disordered" evidence="10">
    <location>
        <begin position="71"/>
        <end position="91"/>
    </location>
</feature>
<dbReference type="Proteomes" id="UP000019335">
    <property type="component" value="Chromosome 6"/>
</dbReference>
<dbReference type="InterPro" id="IPR044066">
    <property type="entry name" value="TRIAD_supradom"/>
</dbReference>
<reference evidence="14 15" key="1">
    <citation type="journal article" date="2014" name="Mol. Plant">
        <title>Chromosome Scale Genome Assembly and Transcriptome Profiling of Nannochloropsis gaditana in Nitrogen Depletion.</title>
        <authorList>
            <person name="Corteggiani Carpinelli E."/>
            <person name="Telatin A."/>
            <person name="Vitulo N."/>
            <person name="Forcato C."/>
            <person name="D'Angelo M."/>
            <person name="Schiavon R."/>
            <person name="Vezzi A."/>
            <person name="Giacometti G.M."/>
            <person name="Morosinotto T."/>
            <person name="Valle G."/>
        </authorList>
    </citation>
    <scope>NUCLEOTIDE SEQUENCE [LARGE SCALE GENOMIC DNA]</scope>
    <source>
        <strain evidence="14 15">B-31</strain>
    </source>
</reference>
<dbReference type="SUPFAM" id="SSF54495">
    <property type="entry name" value="UBC-like"/>
    <property type="match status" value="1"/>
</dbReference>
<dbReference type="Gene3D" id="1.20.120.1750">
    <property type="match status" value="1"/>
</dbReference>
<keyword evidence="8" id="KW-0862">Zinc</keyword>
<feature type="region of interest" description="Disordered" evidence="10">
    <location>
        <begin position="392"/>
        <end position="412"/>
    </location>
</feature>
<comment type="caution">
    <text evidence="14">The sequence shown here is derived from an EMBL/GenBank/DDBJ whole genome shotgun (WGS) entry which is preliminary data.</text>
</comment>
<evidence type="ECO:0000313" key="15">
    <source>
        <dbReference type="Proteomes" id="UP000019335"/>
    </source>
</evidence>
<proteinExistence type="predicted"/>
<dbReference type="GO" id="GO:0061630">
    <property type="term" value="F:ubiquitin protein ligase activity"/>
    <property type="evidence" value="ECO:0007669"/>
    <property type="project" value="UniProtKB-EC"/>
</dbReference>
<dbReference type="InterPro" id="IPR016135">
    <property type="entry name" value="UBQ-conjugating_enzyme/RWD"/>
</dbReference>
<sequence length="683" mass="75706">MSEEEECQEQQVLEVEALQAILGAGQAGVELDEVSFDVRGDGSTGSPFRLRCEVDIELPAQEAIDIIVTGGTRTSESYREHDDSSENDGEVNAEVACSKNTSAIDPSPQLELRGIKYLSPLTLYLALPSTYPVTCPPELTIEGLWVDEPSSRRIKAELTRMWEEIYHGGPVIYSWMEWLRHDLMEILLVEPILGREVKEKDANDTGTGASEAPRPGEGEALNDLSRRTLILQGSPPQALFTGHNVDEADWSLPKTTHAEVAPTWQSRFRHLVAHAYAKTSAVFLQGTHTCFICFDEQPGLSFVTLQCGHWWCRSCLRSMASTYVTEGGHHLQWLVCPRPDCALEITPDVLRHELLTSEEFARWERLSLQQALDRMEDVAPCPRCQTPCLTEGGRRREGGSDEGKVDGKGRSKTGGADLGECPTCNFVFCPQCQDAYHAGTPCYSSEARLKQVESEIARLMASTQGGRALAPSQNVRLEKLRRAAEESLSRKVVEKDAKSCPACGMSVQKTEGCNKMRCQCGVLWCWKCRKDISTEGYAHFSENATGGCNLWEREALLAWQRQMLMMEGGGMGNGGGGGDRRRAGGDLHGEMVRMLQWGRGWEGEGPGEGRRRRRGRWRGEDANEDGVKLVRCGACHAMNLKTDSNNHRRCGACRRSYCAVCGCHTFRKASDHFGGSKPCRQHS</sequence>
<dbReference type="EC" id="2.3.2.31" evidence="2"/>
<keyword evidence="4" id="KW-0479">Metal-binding</keyword>
<comment type="catalytic activity">
    <reaction evidence="1">
        <text>[E2 ubiquitin-conjugating enzyme]-S-ubiquitinyl-L-cysteine + [acceptor protein]-L-lysine = [E2 ubiquitin-conjugating enzyme]-L-cysteine + [acceptor protein]-N(6)-ubiquitinyl-L-lysine.</text>
        <dbReference type="EC" id="2.3.2.31"/>
    </reaction>
</comment>
<evidence type="ECO:0000259" key="12">
    <source>
        <dbReference type="PROSITE" id="PS50908"/>
    </source>
</evidence>
<evidence type="ECO:0000256" key="1">
    <source>
        <dbReference type="ARBA" id="ARBA00001798"/>
    </source>
</evidence>
<keyword evidence="7" id="KW-0833">Ubl conjugation pathway</keyword>
<gene>
    <name evidence="14" type="ORF">Naga_100107g12</name>
</gene>
<evidence type="ECO:0000256" key="9">
    <source>
        <dbReference type="PROSITE-ProRule" id="PRU00175"/>
    </source>
</evidence>
<dbReference type="SMART" id="SM00647">
    <property type="entry name" value="IBR"/>
    <property type="match status" value="2"/>
</dbReference>
<feature type="domain" description="RING-type" evidence="13">
    <location>
        <begin position="286"/>
        <end position="552"/>
    </location>
</feature>
<keyword evidence="5" id="KW-0677">Repeat</keyword>
<dbReference type="InterPro" id="IPR002867">
    <property type="entry name" value="IBR_dom"/>
</dbReference>
<dbReference type="PROSITE" id="PS50089">
    <property type="entry name" value="ZF_RING_2"/>
    <property type="match status" value="1"/>
</dbReference>
<dbReference type="SUPFAM" id="SSF57850">
    <property type="entry name" value="RING/U-box"/>
    <property type="match status" value="3"/>
</dbReference>
<organism evidence="14 15">
    <name type="scientific">Nannochloropsis gaditana</name>
    <dbReference type="NCBI Taxonomy" id="72520"/>
    <lineage>
        <taxon>Eukaryota</taxon>
        <taxon>Sar</taxon>
        <taxon>Stramenopiles</taxon>
        <taxon>Ochrophyta</taxon>
        <taxon>Eustigmatophyceae</taxon>
        <taxon>Eustigmatales</taxon>
        <taxon>Monodopsidaceae</taxon>
        <taxon>Nannochloropsis</taxon>
    </lineage>
</organism>
<accession>W7U3J7</accession>
<evidence type="ECO:0000256" key="5">
    <source>
        <dbReference type="ARBA" id="ARBA00022737"/>
    </source>
</evidence>